<name>A0A7N0UAT3_KALFE</name>
<dbReference type="Gramene" id="Kaladp0058s0023.1.v1.1">
    <property type="protein sequence ID" value="Kaladp0058s0023.1.v1.1"/>
    <property type="gene ID" value="Kaladp0058s0023.v1.1"/>
</dbReference>
<feature type="compositionally biased region" description="Polar residues" evidence="2">
    <location>
        <begin position="254"/>
        <end position="267"/>
    </location>
</feature>
<evidence type="ECO:0000256" key="2">
    <source>
        <dbReference type="SAM" id="MobiDB-lite"/>
    </source>
</evidence>
<evidence type="ECO:0000313" key="4">
    <source>
        <dbReference type="Proteomes" id="UP000594263"/>
    </source>
</evidence>
<dbReference type="Gramene" id="Kaladp0058s0023.3.v1.1">
    <property type="protein sequence ID" value="Kaladp0058s0023.3.v1.1"/>
    <property type="gene ID" value="Kaladp0058s0023.v1.1"/>
</dbReference>
<evidence type="ECO:0008006" key="5">
    <source>
        <dbReference type="Google" id="ProtNLM"/>
    </source>
</evidence>
<protein>
    <recommendedName>
        <fullName evidence="5">Protein POLAR LOCALIZATION DURING ASYMMETRIC DIVISION AND REDISTRIBUTION</fullName>
    </recommendedName>
</protein>
<accession>A0A7N0UAT3</accession>
<dbReference type="InterPro" id="IPR040348">
    <property type="entry name" value="POLAR-like"/>
</dbReference>
<keyword evidence="1" id="KW-0175">Coiled coil</keyword>
<dbReference type="EnsemblPlants" id="Kaladp0058s0023.3.v1.1">
    <property type="protein sequence ID" value="Kaladp0058s0023.3.v1.1"/>
    <property type="gene ID" value="Kaladp0058s0023.v1.1"/>
</dbReference>
<dbReference type="AlphaFoldDB" id="A0A7N0UAT3"/>
<dbReference type="PANTHER" id="PTHR33476:SF22">
    <property type="entry name" value="PROTEIN POLAR LOCALIZATION DURING ASYMMETRIC DIVISION AND REDISTRIBUTION"/>
    <property type="match status" value="1"/>
</dbReference>
<dbReference type="Proteomes" id="UP000594263">
    <property type="component" value="Unplaced"/>
</dbReference>
<keyword evidence="4" id="KW-1185">Reference proteome</keyword>
<dbReference type="PANTHER" id="PTHR33476">
    <property type="entry name" value="EMB|CAB62613.1"/>
    <property type="match status" value="1"/>
</dbReference>
<feature type="coiled-coil region" evidence="1">
    <location>
        <begin position="305"/>
        <end position="332"/>
    </location>
</feature>
<organism evidence="3 4">
    <name type="scientific">Kalanchoe fedtschenkoi</name>
    <name type="common">Lavender scallops</name>
    <name type="synonym">South American air plant</name>
    <dbReference type="NCBI Taxonomy" id="63787"/>
    <lineage>
        <taxon>Eukaryota</taxon>
        <taxon>Viridiplantae</taxon>
        <taxon>Streptophyta</taxon>
        <taxon>Embryophyta</taxon>
        <taxon>Tracheophyta</taxon>
        <taxon>Spermatophyta</taxon>
        <taxon>Magnoliopsida</taxon>
        <taxon>eudicotyledons</taxon>
        <taxon>Gunneridae</taxon>
        <taxon>Pentapetalae</taxon>
        <taxon>Saxifragales</taxon>
        <taxon>Crassulaceae</taxon>
        <taxon>Kalanchoe</taxon>
    </lineage>
</organism>
<evidence type="ECO:0000256" key="1">
    <source>
        <dbReference type="SAM" id="Coils"/>
    </source>
</evidence>
<dbReference type="GO" id="GO:0008356">
    <property type="term" value="P:asymmetric cell division"/>
    <property type="evidence" value="ECO:0007669"/>
    <property type="project" value="InterPro"/>
</dbReference>
<proteinExistence type="predicted"/>
<dbReference type="OMA" id="GEITMEP"/>
<sequence>MGDLIGARLGEGRGRTVADYLRAEEMEERRAGEFVEGGADGFATFQCMTPGDMVAGWMRKLRRRRKSGADGGGGRLQAKCLTKCFTEETSTCLNLVDEDEAPKDSGAGGGQEGMMASFKLGAGLGLVLVVAAGKNELDKMIELRRQMEMIVENAKEELRHKAAAACDSSQSRNNQTCSTTHIEESMNSNGLVSDPSCLASPYIEIDDKEWNDGRCDKGRCELRGMAQLESELEAELQLLELQLDSEDSSRENQDSVQEPSDSGSESATYEEEVEHGDEPMDAFTEAQYGGVPPLELERRLHELLESQQQERIKELETALRRTKHKLKKKEVEVCWWRDTAHLISRHVSQTALNYAPFQKDQTDENC</sequence>
<reference evidence="3" key="1">
    <citation type="submission" date="2021-01" db="UniProtKB">
        <authorList>
            <consortium name="EnsemblPlants"/>
        </authorList>
    </citation>
    <scope>IDENTIFICATION</scope>
</reference>
<dbReference type="EnsemblPlants" id="Kaladp0058s0023.1.v1.1">
    <property type="protein sequence ID" value="Kaladp0058s0023.1.v1.1"/>
    <property type="gene ID" value="Kaladp0058s0023.v1.1"/>
</dbReference>
<feature type="region of interest" description="Disordered" evidence="2">
    <location>
        <begin position="244"/>
        <end position="277"/>
    </location>
</feature>
<evidence type="ECO:0000313" key="3">
    <source>
        <dbReference type="EnsemblPlants" id="Kaladp0058s0023.3.v1.1"/>
    </source>
</evidence>